<evidence type="ECO:0000256" key="4">
    <source>
        <dbReference type="ARBA" id="ARBA00022970"/>
    </source>
</evidence>
<dbReference type="Proteomes" id="UP000317650">
    <property type="component" value="Chromosome 10"/>
</dbReference>
<feature type="transmembrane region" description="Helical" evidence="7">
    <location>
        <begin position="144"/>
        <end position="169"/>
    </location>
</feature>
<reference evidence="9 10" key="1">
    <citation type="journal article" date="2019" name="Nat. Plants">
        <title>Genome sequencing of Musa balbisiana reveals subgenome evolution and function divergence in polyploid bananas.</title>
        <authorList>
            <person name="Yao X."/>
        </authorList>
    </citation>
    <scope>NUCLEOTIDE SEQUENCE [LARGE SCALE GENOMIC DNA]</scope>
    <source>
        <strain evidence="10">cv. DH-PKW</strain>
        <tissue evidence="9">Leaves</tissue>
    </source>
</reference>
<dbReference type="Pfam" id="PF01490">
    <property type="entry name" value="Aa_trans"/>
    <property type="match status" value="2"/>
</dbReference>
<dbReference type="STRING" id="52838.A0A4S8IZG0"/>
<keyword evidence="5 7" id="KW-1133">Transmembrane helix</keyword>
<accession>A0A4S8IZG0</accession>
<gene>
    <name evidence="9" type="ORF">C4D60_Mb10t24550</name>
</gene>
<feature type="transmembrane region" description="Helical" evidence="7">
    <location>
        <begin position="272"/>
        <end position="293"/>
    </location>
</feature>
<evidence type="ECO:0000256" key="7">
    <source>
        <dbReference type="SAM" id="Phobius"/>
    </source>
</evidence>
<sequence>MRAKEADVAASGIPVINNEAEQPGGERDSAFSMKSLLWHGGSAWDAWFSCASNQLLWGDAGGGFAGGADAVVAAVLVLAAGDAGVILQLFYGFLGSWTAYLISVLYIEYRTRKKQRNVNFKNHVIQWFEVLDGLLGPYWKAAGLVFNCTFLLLGFIIQLIACASNIYYINDRLDKRTWTDIFGACCATTVFVPSFRNYRIWSFLGLGMTTYTAVVHGQCESSIPQWFQSYLLETPYAVTLMLPSAAAVYWAFGDQLLSHSNVFSRWRDAAVVLMLIHQFITCGFACTPLYFVWEKVVGMHDSKSICRRAIARLPIWFLSIIFPFFGPINSAVGSLLVSFTVCIIPALAHMLTYRAPSARQNAAEKPPFFFPSRTAMYAVNAFVVGVGAHDQLHRAGEHLWALRQVLPVPQAPATRHNSSHQPTFQNQQLV</sequence>
<feature type="transmembrane region" description="Helical" evidence="7">
    <location>
        <begin position="331"/>
        <end position="351"/>
    </location>
</feature>
<keyword evidence="4" id="KW-0029">Amino-acid transport</keyword>
<evidence type="ECO:0000256" key="6">
    <source>
        <dbReference type="ARBA" id="ARBA00023136"/>
    </source>
</evidence>
<dbReference type="AlphaFoldDB" id="A0A4S8IZG0"/>
<keyword evidence="6 7" id="KW-0472">Membrane</keyword>
<keyword evidence="3 7" id="KW-0812">Transmembrane</keyword>
<protein>
    <recommendedName>
        <fullName evidence="8">Amino acid transporter transmembrane domain-containing protein</fullName>
    </recommendedName>
</protein>
<evidence type="ECO:0000256" key="3">
    <source>
        <dbReference type="ARBA" id="ARBA00022692"/>
    </source>
</evidence>
<dbReference type="PANTHER" id="PTHR48017">
    <property type="entry name" value="OS05G0424000 PROTEIN-RELATED"/>
    <property type="match status" value="1"/>
</dbReference>
<feature type="transmembrane region" description="Helical" evidence="7">
    <location>
        <begin position="230"/>
        <end position="252"/>
    </location>
</feature>
<dbReference type="InterPro" id="IPR013057">
    <property type="entry name" value="AA_transpt_TM"/>
</dbReference>
<proteinExistence type="predicted"/>
<name>A0A4S8IZG0_MUSBA</name>
<feature type="domain" description="Amino acid transporter transmembrane" evidence="8">
    <location>
        <begin position="83"/>
        <end position="223"/>
    </location>
</feature>
<keyword evidence="2" id="KW-0813">Transport</keyword>
<evidence type="ECO:0000256" key="1">
    <source>
        <dbReference type="ARBA" id="ARBA00004370"/>
    </source>
</evidence>
<dbReference type="GO" id="GO:0006865">
    <property type="term" value="P:amino acid transport"/>
    <property type="evidence" value="ECO:0007669"/>
    <property type="project" value="UniProtKB-KW"/>
</dbReference>
<keyword evidence="10" id="KW-1185">Reference proteome</keyword>
<evidence type="ECO:0000256" key="2">
    <source>
        <dbReference type="ARBA" id="ARBA00022448"/>
    </source>
</evidence>
<evidence type="ECO:0000313" key="9">
    <source>
        <dbReference type="EMBL" id="THU54387.1"/>
    </source>
</evidence>
<feature type="domain" description="Amino acid transporter transmembrane" evidence="8">
    <location>
        <begin position="228"/>
        <end position="385"/>
    </location>
</feature>
<comment type="caution">
    <text evidence="9">The sequence shown here is derived from an EMBL/GenBank/DDBJ whole genome shotgun (WGS) entry which is preliminary data.</text>
</comment>
<evidence type="ECO:0000256" key="5">
    <source>
        <dbReference type="ARBA" id="ARBA00022989"/>
    </source>
</evidence>
<feature type="transmembrane region" description="Helical" evidence="7">
    <location>
        <begin position="85"/>
        <end position="107"/>
    </location>
</feature>
<feature type="transmembrane region" description="Helical" evidence="7">
    <location>
        <begin position="305"/>
        <end position="325"/>
    </location>
</feature>
<evidence type="ECO:0000259" key="8">
    <source>
        <dbReference type="Pfam" id="PF01490"/>
    </source>
</evidence>
<evidence type="ECO:0000313" key="10">
    <source>
        <dbReference type="Proteomes" id="UP000317650"/>
    </source>
</evidence>
<dbReference type="GO" id="GO:0016020">
    <property type="term" value="C:membrane"/>
    <property type="evidence" value="ECO:0007669"/>
    <property type="project" value="UniProtKB-SubCell"/>
</dbReference>
<feature type="transmembrane region" description="Helical" evidence="7">
    <location>
        <begin position="200"/>
        <end position="218"/>
    </location>
</feature>
<comment type="subcellular location">
    <subcellularLocation>
        <location evidence="1">Membrane</location>
    </subcellularLocation>
</comment>
<organism evidence="9 10">
    <name type="scientific">Musa balbisiana</name>
    <name type="common">Banana</name>
    <dbReference type="NCBI Taxonomy" id="52838"/>
    <lineage>
        <taxon>Eukaryota</taxon>
        <taxon>Viridiplantae</taxon>
        <taxon>Streptophyta</taxon>
        <taxon>Embryophyta</taxon>
        <taxon>Tracheophyta</taxon>
        <taxon>Spermatophyta</taxon>
        <taxon>Magnoliopsida</taxon>
        <taxon>Liliopsida</taxon>
        <taxon>Zingiberales</taxon>
        <taxon>Musaceae</taxon>
        <taxon>Musa</taxon>
    </lineage>
</organism>
<dbReference type="EMBL" id="PYDT01000008">
    <property type="protein sequence ID" value="THU54387.1"/>
    <property type="molecule type" value="Genomic_DNA"/>
</dbReference>